<evidence type="ECO:0000313" key="2">
    <source>
        <dbReference type="EMBL" id="EDU47331.1"/>
    </source>
</evidence>
<dbReference type="STRING" id="426418.B2WQ78"/>
<accession>B2WQ78</accession>
<keyword evidence="1" id="KW-0732">Signal</keyword>
<feature type="signal peptide" evidence="1">
    <location>
        <begin position="1"/>
        <end position="17"/>
    </location>
</feature>
<evidence type="ECO:0000313" key="3">
    <source>
        <dbReference type="Proteomes" id="UP000001471"/>
    </source>
</evidence>
<dbReference type="AlphaFoldDB" id="B2WQ78"/>
<proteinExistence type="predicted"/>
<dbReference type="HOGENOM" id="CLU_2723431_0_0_1"/>
<feature type="chain" id="PRO_5002783014" evidence="1">
    <location>
        <begin position="18"/>
        <end position="72"/>
    </location>
</feature>
<sequence>MRFFTVLSILSIGLVAATPLAGPEAAAIAQPDSAGQSCGSCCLGGEAIKNCCTGTGCNYCAGNLLESYTYKP</sequence>
<gene>
    <name evidence="2" type="ORF">PTRG_12138</name>
</gene>
<dbReference type="Proteomes" id="UP000001471">
    <property type="component" value="Unassembled WGS sequence"/>
</dbReference>
<protein>
    <submittedName>
        <fullName evidence="2">Uncharacterized protein</fullName>
    </submittedName>
</protein>
<evidence type="ECO:0000256" key="1">
    <source>
        <dbReference type="SAM" id="SignalP"/>
    </source>
</evidence>
<organism evidence="2 3">
    <name type="scientific">Pyrenophora tritici-repentis (strain Pt-1C-BFP)</name>
    <name type="common">Wheat tan spot fungus</name>
    <name type="synonym">Drechslera tritici-repentis</name>
    <dbReference type="NCBI Taxonomy" id="426418"/>
    <lineage>
        <taxon>Eukaryota</taxon>
        <taxon>Fungi</taxon>
        <taxon>Dikarya</taxon>
        <taxon>Ascomycota</taxon>
        <taxon>Pezizomycotina</taxon>
        <taxon>Dothideomycetes</taxon>
        <taxon>Pleosporomycetidae</taxon>
        <taxon>Pleosporales</taxon>
        <taxon>Pleosporineae</taxon>
        <taxon>Pleosporaceae</taxon>
        <taxon>Pyrenophora</taxon>
    </lineage>
</organism>
<reference evidence="3" key="1">
    <citation type="journal article" date="2013" name="G3 (Bethesda)">
        <title>Comparative genomics of a plant-pathogenic fungus, Pyrenophora tritici-repentis, reveals transduplication and the impact of repeat elements on pathogenicity and population divergence.</title>
        <authorList>
            <person name="Manning V.A."/>
            <person name="Pandelova I."/>
            <person name="Dhillon B."/>
            <person name="Wilhelm L.J."/>
            <person name="Goodwin S.B."/>
            <person name="Berlin A.M."/>
            <person name="Figueroa M."/>
            <person name="Freitag M."/>
            <person name="Hane J.K."/>
            <person name="Henrissat B."/>
            <person name="Holman W.H."/>
            <person name="Kodira C.D."/>
            <person name="Martin J."/>
            <person name="Oliver R.P."/>
            <person name="Robbertse B."/>
            <person name="Schackwitz W."/>
            <person name="Schwartz D.C."/>
            <person name="Spatafora J.W."/>
            <person name="Turgeon B.G."/>
            <person name="Yandava C."/>
            <person name="Young S."/>
            <person name="Zhou S."/>
            <person name="Zeng Q."/>
            <person name="Grigoriev I.V."/>
            <person name="Ma L.-J."/>
            <person name="Ciuffetti L.M."/>
        </authorList>
    </citation>
    <scope>NUCLEOTIDE SEQUENCE [LARGE SCALE GENOMIC DNA]</scope>
    <source>
        <strain evidence="3">Pt-1C-BFP</strain>
    </source>
</reference>
<dbReference type="EMBL" id="DS231649">
    <property type="protein sequence ID" value="EDU47331.1"/>
    <property type="molecule type" value="Genomic_DNA"/>
</dbReference>
<name>B2WQ78_PYRTR</name>
<dbReference type="InParanoid" id="B2WQ78"/>